<gene>
    <name evidence="1" type="ORF">Pint_00122</name>
</gene>
<organism evidence="1 2">
    <name type="scientific">Pistacia integerrima</name>
    <dbReference type="NCBI Taxonomy" id="434235"/>
    <lineage>
        <taxon>Eukaryota</taxon>
        <taxon>Viridiplantae</taxon>
        <taxon>Streptophyta</taxon>
        <taxon>Embryophyta</taxon>
        <taxon>Tracheophyta</taxon>
        <taxon>Spermatophyta</taxon>
        <taxon>Magnoliopsida</taxon>
        <taxon>eudicotyledons</taxon>
        <taxon>Gunneridae</taxon>
        <taxon>Pentapetalae</taxon>
        <taxon>rosids</taxon>
        <taxon>malvids</taxon>
        <taxon>Sapindales</taxon>
        <taxon>Anacardiaceae</taxon>
        <taxon>Pistacia</taxon>
    </lineage>
</organism>
<evidence type="ECO:0000313" key="2">
    <source>
        <dbReference type="Proteomes" id="UP001163603"/>
    </source>
</evidence>
<name>A0ACC0ZN94_9ROSI</name>
<sequence>MHLRKSTAQDLRPPLSNLHPAFIQLLPTSDQLQLLPSTIVFPSSLSCCHKLAHALAAEYFGSEKSLISIDMSKYMEKHTVSKFLGSPTGYYGCGDGGQLTEAVRKQPHSVFLFDEAEKAHFDVLNIMLQVLDAGRLTDSKGKTVNFNRTFIIMTSNVGSDKIAKKSHLGYDEVKMKVEKEFQALVLE</sequence>
<reference evidence="2" key="1">
    <citation type="journal article" date="2023" name="G3 (Bethesda)">
        <title>Genome assembly and association tests identify interacting loci associated with vigor, precocity, and sex in interspecific pistachio rootstocks.</title>
        <authorList>
            <person name="Palmer W."/>
            <person name="Jacygrad E."/>
            <person name="Sagayaradj S."/>
            <person name="Cavanaugh K."/>
            <person name="Han R."/>
            <person name="Bertier L."/>
            <person name="Beede B."/>
            <person name="Kafkas S."/>
            <person name="Golino D."/>
            <person name="Preece J."/>
            <person name="Michelmore R."/>
        </authorList>
    </citation>
    <scope>NUCLEOTIDE SEQUENCE [LARGE SCALE GENOMIC DNA]</scope>
</reference>
<accession>A0ACC0ZN94</accession>
<evidence type="ECO:0000313" key="1">
    <source>
        <dbReference type="EMBL" id="KAJ0054731.1"/>
    </source>
</evidence>
<protein>
    <submittedName>
        <fullName evidence="1">Uncharacterized protein</fullName>
    </submittedName>
</protein>
<dbReference type="Proteomes" id="UP001163603">
    <property type="component" value="Chromosome 1"/>
</dbReference>
<dbReference type="EMBL" id="CM047736">
    <property type="protein sequence ID" value="KAJ0054731.1"/>
    <property type="molecule type" value="Genomic_DNA"/>
</dbReference>
<comment type="caution">
    <text evidence="1">The sequence shown here is derived from an EMBL/GenBank/DDBJ whole genome shotgun (WGS) entry which is preliminary data.</text>
</comment>
<keyword evidence="2" id="KW-1185">Reference proteome</keyword>
<proteinExistence type="predicted"/>